<evidence type="ECO:0000313" key="8">
    <source>
        <dbReference type="EMBL" id="CAB4290932.1"/>
    </source>
</evidence>
<dbReference type="GO" id="GO:0046983">
    <property type="term" value="F:protein dimerization activity"/>
    <property type="evidence" value="ECO:0007669"/>
    <property type="project" value="InterPro"/>
</dbReference>
<dbReference type="AlphaFoldDB" id="A0A6J5Y9R4"/>
<dbReference type="InterPro" id="IPR029063">
    <property type="entry name" value="SAM-dependent_MTases_sf"/>
</dbReference>
<evidence type="ECO:0000256" key="2">
    <source>
        <dbReference type="ARBA" id="ARBA00022679"/>
    </source>
</evidence>
<dbReference type="Proteomes" id="UP000507245">
    <property type="component" value="Unassembled WGS sequence"/>
</dbReference>
<feature type="domain" description="O-methyltransferase dimerisation" evidence="7">
    <location>
        <begin position="23"/>
        <end position="108"/>
    </location>
</feature>
<comment type="similarity">
    <text evidence="4">Belongs to the class I-like SAM-binding methyltransferase superfamily. Cation-independent O-methyltransferase family.</text>
</comment>
<accession>A0A6J5Y9R4</accession>
<evidence type="ECO:0000256" key="4">
    <source>
        <dbReference type="ARBA" id="ARBA00038277"/>
    </source>
</evidence>
<dbReference type="PIRSF" id="PIRSF005739">
    <property type="entry name" value="O-mtase"/>
    <property type="match status" value="1"/>
</dbReference>
<keyword evidence="1" id="KW-0489">Methyltransferase</keyword>
<dbReference type="Gene3D" id="1.10.10.10">
    <property type="entry name" value="Winged helix-like DNA-binding domain superfamily/Winged helix DNA-binding domain"/>
    <property type="match status" value="1"/>
</dbReference>
<dbReference type="Proteomes" id="UP000507222">
    <property type="component" value="Unassembled WGS sequence"/>
</dbReference>
<dbReference type="InterPro" id="IPR036390">
    <property type="entry name" value="WH_DNA-bd_sf"/>
</dbReference>
<dbReference type="SUPFAM" id="SSF53335">
    <property type="entry name" value="S-adenosyl-L-methionine-dependent methyltransferases"/>
    <property type="match status" value="1"/>
</dbReference>
<evidence type="ECO:0000259" key="6">
    <source>
        <dbReference type="Pfam" id="PF00891"/>
    </source>
</evidence>
<organism evidence="9 11">
    <name type="scientific">Prunus armeniaca</name>
    <name type="common">Apricot</name>
    <name type="synonym">Armeniaca vulgaris</name>
    <dbReference type="NCBI Taxonomy" id="36596"/>
    <lineage>
        <taxon>Eukaryota</taxon>
        <taxon>Viridiplantae</taxon>
        <taxon>Streptophyta</taxon>
        <taxon>Embryophyta</taxon>
        <taxon>Tracheophyta</taxon>
        <taxon>Spermatophyta</taxon>
        <taxon>Magnoliopsida</taxon>
        <taxon>eudicotyledons</taxon>
        <taxon>Gunneridae</taxon>
        <taxon>Pentapetalae</taxon>
        <taxon>rosids</taxon>
        <taxon>fabids</taxon>
        <taxon>Rosales</taxon>
        <taxon>Rosaceae</taxon>
        <taxon>Amygdaloideae</taxon>
        <taxon>Amygdaleae</taxon>
        <taxon>Prunus</taxon>
    </lineage>
</organism>
<dbReference type="EMBL" id="CAEKKB010000008">
    <property type="protein sequence ID" value="CAB4321252.1"/>
    <property type="molecule type" value="Genomic_DNA"/>
</dbReference>
<dbReference type="FunFam" id="1.10.10.10:FF:000836">
    <property type="entry name" value="O-methyltransferase family protein"/>
    <property type="match status" value="1"/>
</dbReference>
<dbReference type="InterPro" id="IPR012967">
    <property type="entry name" value="COMT_dimerisation"/>
</dbReference>
<proteinExistence type="inferred from homology"/>
<name>A0A6J5Y9R4_PRUAR</name>
<dbReference type="GO" id="GO:0032259">
    <property type="term" value="P:methylation"/>
    <property type="evidence" value="ECO:0007669"/>
    <property type="project" value="UniProtKB-KW"/>
</dbReference>
<evidence type="ECO:0000313" key="10">
    <source>
        <dbReference type="Proteomes" id="UP000507222"/>
    </source>
</evidence>
<dbReference type="InterPro" id="IPR036388">
    <property type="entry name" value="WH-like_DNA-bd_sf"/>
</dbReference>
<dbReference type="SUPFAM" id="SSF46785">
    <property type="entry name" value="Winged helix' DNA-binding domain"/>
    <property type="match status" value="1"/>
</dbReference>
<evidence type="ECO:0000313" key="9">
    <source>
        <dbReference type="EMBL" id="CAB4321252.1"/>
    </source>
</evidence>
<dbReference type="PANTHER" id="PTHR11746">
    <property type="entry name" value="O-METHYLTRANSFERASE"/>
    <property type="match status" value="1"/>
</dbReference>
<dbReference type="InterPro" id="IPR016461">
    <property type="entry name" value="COMT-like"/>
</dbReference>
<dbReference type="InterPro" id="IPR001077">
    <property type="entry name" value="COMT_C"/>
</dbReference>
<dbReference type="OrthoDB" id="1606438at2759"/>
<evidence type="ECO:0000313" key="11">
    <source>
        <dbReference type="Proteomes" id="UP000507245"/>
    </source>
</evidence>
<gene>
    <name evidence="8" type="ORF">CURHAP_LOCUS51115</name>
    <name evidence="9" type="ORF">ORAREDHAP_LOCUS50382</name>
</gene>
<keyword evidence="2" id="KW-0808">Transferase</keyword>
<keyword evidence="11" id="KW-1185">Reference proteome</keyword>
<sequence>MEDKQRELGGKEKEEEHAKVEIWKYVFGFVKVAVVKCAIELGIADAIESHGSPMTLLELSSALRCDPSPLHRIMRVLVHLKIFKEKPATQLGPKVYAQTPLSKRLLKSGQNSMAALILLESSPVMLAPWHGLSARIQGNIRNPVFEEVHGEDLWSFGAANPDHNKLFNEAMACDARVNVPAVIESCLEVFKGIETVVDVGGGDGSTMRLLVEACPWIQGINFDLPHVVSLAQECDRIENVGGDMFDCVPKADAVIIKGVLHDWGDDECIRILKKCREAIPEDKGKVIIIEAVIDEKDEKGDIKLTNVRLMLDMVMMAHTNTGKERTLKEWGYVLGEAGFSRHTITPIDAVPSVIQAFP</sequence>
<dbReference type="EMBL" id="CAEKDK010000008">
    <property type="protein sequence ID" value="CAB4290932.1"/>
    <property type="molecule type" value="Genomic_DNA"/>
</dbReference>
<dbReference type="GO" id="GO:0008171">
    <property type="term" value="F:O-methyltransferase activity"/>
    <property type="evidence" value="ECO:0007669"/>
    <property type="project" value="InterPro"/>
</dbReference>
<protein>
    <recommendedName>
        <fullName evidence="12">O-methyltransferase domain-containing protein</fullName>
    </recommendedName>
</protein>
<evidence type="ECO:0000256" key="5">
    <source>
        <dbReference type="PIRSR" id="PIRSR005739-1"/>
    </source>
</evidence>
<feature type="domain" description="O-methyltransferase C-terminal" evidence="6">
    <location>
        <begin position="129"/>
        <end position="340"/>
    </location>
</feature>
<dbReference type="PROSITE" id="PS51683">
    <property type="entry name" value="SAM_OMT_II"/>
    <property type="match status" value="1"/>
</dbReference>
<keyword evidence="3" id="KW-0949">S-adenosyl-L-methionine</keyword>
<evidence type="ECO:0008006" key="12">
    <source>
        <dbReference type="Google" id="ProtNLM"/>
    </source>
</evidence>
<dbReference type="FunFam" id="3.40.50.150:FF:000294">
    <property type="entry name" value="O-methyltransferase family protein"/>
    <property type="match status" value="1"/>
</dbReference>
<reference evidence="9 10" key="2">
    <citation type="submission" date="2020-05" db="EMBL/GenBank/DDBJ databases">
        <authorList>
            <person name="Campoy J."/>
            <person name="Schneeberger K."/>
            <person name="Spophaly S."/>
        </authorList>
    </citation>
    <scope>NUCLEOTIDE SEQUENCE [LARGE SCALE GENOMIC DNA]</scope>
    <source>
        <strain evidence="9">PruArmRojPasFocal</strain>
    </source>
</reference>
<reference evidence="11" key="1">
    <citation type="journal article" date="2020" name="Genome Biol.">
        <title>Gamete binning: chromosome-level and haplotype-resolved genome assembly enabled by high-throughput single-cell sequencing of gamete genomes.</title>
        <authorList>
            <person name="Campoy J.A."/>
            <person name="Sun H."/>
            <person name="Goel M."/>
            <person name="Jiao W.-B."/>
            <person name="Folz-Donahue K."/>
            <person name="Wang N."/>
            <person name="Rubio M."/>
            <person name="Liu C."/>
            <person name="Kukat C."/>
            <person name="Ruiz D."/>
            <person name="Huettel B."/>
            <person name="Schneeberger K."/>
        </authorList>
    </citation>
    <scope>NUCLEOTIDE SEQUENCE [LARGE SCALE GENOMIC DNA]</scope>
    <source>
        <strain evidence="11">cv. Rojo Pasion</strain>
    </source>
</reference>
<evidence type="ECO:0000256" key="3">
    <source>
        <dbReference type="ARBA" id="ARBA00022691"/>
    </source>
</evidence>
<feature type="active site" description="Proton acceptor" evidence="5">
    <location>
        <position position="261"/>
    </location>
</feature>
<dbReference type="Gene3D" id="3.40.50.150">
    <property type="entry name" value="Vaccinia Virus protein VP39"/>
    <property type="match status" value="1"/>
</dbReference>
<evidence type="ECO:0000259" key="7">
    <source>
        <dbReference type="Pfam" id="PF08100"/>
    </source>
</evidence>
<dbReference type="Pfam" id="PF08100">
    <property type="entry name" value="Dimerisation"/>
    <property type="match status" value="1"/>
</dbReference>
<dbReference type="Pfam" id="PF00891">
    <property type="entry name" value="Methyltransf_2"/>
    <property type="match status" value="1"/>
</dbReference>
<evidence type="ECO:0000256" key="1">
    <source>
        <dbReference type="ARBA" id="ARBA00022603"/>
    </source>
</evidence>